<dbReference type="Proteomes" id="UP001240150">
    <property type="component" value="Chromosome"/>
</dbReference>
<evidence type="ECO:0000313" key="2">
    <source>
        <dbReference type="EMBL" id="WIM98628.1"/>
    </source>
</evidence>
<keyword evidence="3" id="KW-1185">Reference proteome</keyword>
<accession>A0ABY8WNE2</accession>
<dbReference type="EMBL" id="CP126980">
    <property type="protein sequence ID" value="WIM98628.1"/>
    <property type="molecule type" value="Genomic_DNA"/>
</dbReference>
<feature type="domain" description="Conserved hypothetical protein CHP02391" evidence="1">
    <location>
        <begin position="148"/>
        <end position="272"/>
    </location>
</feature>
<gene>
    <name evidence="2" type="ORF">ACTOB_002232</name>
</gene>
<name>A0ABY8WNE2_9ACTN</name>
<proteinExistence type="predicted"/>
<dbReference type="NCBIfam" id="TIGR02391">
    <property type="entry name" value="hypoth_ymh"/>
    <property type="match status" value="1"/>
</dbReference>
<evidence type="ECO:0000259" key="1">
    <source>
        <dbReference type="Pfam" id="PF09509"/>
    </source>
</evidence>
<dbReference type="Pfam" id="PF09509">
    <property type="entry name" value="Hypoth_Ymh"/>
    <property type="match status" value="1"/>
</dbReference>
<reference evidence="2 3" key="1">
    <citation type="submission" date="2023-06" db="EMBL/GenBank/DDBJ databases">
        <authorList>
            <person name="Yushchuk O."/>
            <person name="Binda E."/>
            <person name="Ruckert-Reed C."/>
            <person name="Fedorenko V."/>
            <person name="Kalinowski J."/>
            <person name="Marinelli F."/>
        </authorList>
    </citation>
    <scope>NUCLEOTIDE SEQUENCE [LARGE SCALE GENOMIC DNA]</scope>
    <source>
        <strain evidence="2 3">NRRL 3884</strain>
    </source>
</reference>
<organism evidence="2 3">
    <name type="scientific">Actinoplanes oblitus</name>
    <dbReference type="NCBI Taxonomy" id="3040509"/>
    <lineage>
        <taxon>Bacteria</taxon>
        <taxon>Bacillati</taxon>
        <taxon>Actinomycetota</taxon>
        <taxon>Actinomycetes</taxon>
        <taxon>Micromonosporales</taxon>
        <taxon>Micromonosporaceae</taxon>
        <taxon>Actinoplanes</taxon>
    </lineage>
</organism>
<dbReference type="RefSeq" id="WP_284920009.1">
    <property type="nucleotide sequence ID" value="NZ_CP126980.1"/>
</dbReference>
<evidence type="ECO:0000313" key="3">
    <source>
        <dbReference type="Proteomes" id="UP001240150"/>
    </source>
</evidence>
<protein>
    <submittedName>
        <fullName evidence="2">TIGR02391 family protein</fullName>
    </submittedName>
</protein>
<sequence>MTATDETPDTSPWPTAVVQEISEIMGSTESPGLANREIEQLLAAAGIPDVLDAPNKRTRVATALLQQQQRDGTNTAISRFLIAAMTPARYLRARDRFEQLRKALAEPLSLVGLEITAQGRLGPATETATTLDDVARIAGRLRYELNHRGVHPEVIRYCDEELIRQSLFHAVFEATKGVAQRLRQMSGLNTDGNTLVEACLLPRNGTTLMHINGYQSVSDTSEQNGFANLIKGIFGTFRNPPAHTTRATGLWNLTEADALDLFSMLSFVHRRLDQTRVIPPA</sequence>
<dbReference type="InterPro" id="IPR012654">
    <property type="entry name" value="CHP02391"/>
</dbReference>